<dbReference type="InterPro" id="IPR011047">
    <property type="entry name" value="Quinoprotein_ADH-like_sf"/>
</dbReference>
<evidence type="ECO:0000313" key="3">
    <source>
        <dbReference type="Proteomes" id="UP000031599"/>
    </source>
</evidence>
<sequence length="508" mass="55053">MAVCACVGLSACRAAGNDPSGTTNSGTDTESSSESGEPAAFALAEPTIIHHPGQPMIIDVVCELTAPGTGELTHLTDDDVRVFLLGPGEGEPATSLHFRVRGLRPGTVHGLALTVSEANGDRTAQWQGEVTTDPALPGYVAKFEIDSLGAAAVDPSWRLFDMTQLFTASPSGVFLVDDEGTTRWYLGDADDYTDIADIFTGVKLRPDGTVSYLRRNSAYVVDEFGGVVMQVEAASIGAPAGLHHDLIELPSGNFMALGYSFQDVDYQGEGTLHVAGDTILEFTPAGELVWSWDTFDHLDPQRRRDGFFIPMMIPDPNSPEDGHDWTHANGLVYTANDDTILLSMRHQDWIIAIDHGTGEVLWRLGDEGDFSLDGDRWFFHQHSPQWQADGSLMLYDNAVGNPAQPDDDAHSRAVRFALNFNSMTAKQVWTDDDSLFSSPIAGDADVTPSGHVLRLDSTWTSAEHPDTASRLRELDPAASPQAVWTLFMPPGQFSYRAVPVSRFVGVAE</sequence>
<protein>
    <submittedName>
        <fullName evidence="2">Putative arylsulfate sulfotransferase</fullName>
    </submittedName>
</protein>
<accession>A0A0C2CXK2</accession>
<organism evidence="2 3">
    <name type="scientific">Enhygromyxa salina</name>
    <dbReference type="NCBI Taxonomy" id="215803"/>
    <lineage>
        <taxon>Bacteria</taxon>
        <taxon>Pseudomonadati</taxon>
        <taxon>Myxococcota</taxon>
        <taxon>Polyangia</taxon>
        <taxon>Nannocystales</taxon>
        <taxon>Nannocystaceae</taxon>
        <taxon>Enhygromyxa</taxon>
    </lineage>
</organism>
<feature type="region of interest" description="Disordered" evidence="1">
    <location>
        <begin position="17"/>
        <end position="38"/>
    </location>
</feature>
<evidence type="ECO:0000313" key="2">
    <source>
        <dbReference type="EMBL" id="KIG15706.1"/>
    </source>
</evidence>
<keyword evidence="2" id="KW-0808">Transferase</keyword>
<dbReference type="PANTHER" id="PTHR35340:SF5">
    <property type="entry name" value="ASST-DOMAIN-CONTAINING PROTEIN"/>
    <property type="match status" value="1"/>
</dbReference>
<dbReference type="PANTHER" id="PTHR35340">
    <property type="entry name" value="PQQ ENZYME REPEAT PROTEIN-RELATED"/>
    <property type="match status" value="1"/>
</dbReference>
<dbReference type="GO" id="GO:0004062">
    <property type="term" value="F:aryl sulfotransferase activity"/>
    <property type="evidence" value="ECO:0007669"/>
    <property type="project" value="InterPro"/>
</dbReference>
<gene>
    <name evidence="2" type="ORF">DB30_05276</name>
</gene>
<dbReference type="Proteomes" id="UP000031599">
    <property type="component" value="Unassembled WGS sequence"/>
</dbReference>
<dbReference type="InterPro" id="IPR010262">
    <property type="entry name" value="Arylsulfotransferase_bact"/>
</dbReference>
<dbReference type="Pfam" id="PF05935">
    <property type="entry name" value="Arylsulfotrans"/>
    <property type="match status" value="1"/>
</dbReference>
<dbReference type="SUPFAM" id="SSF50998">
    <property type="entry name" value="Quinoprotein alcohol dehydrogenase-like"/>
    <property type="match status" value="1"/>
</dbReference>
<feature type="compositionally biased region" description="Low complexity" evidence="1">
    <location>
        <begin position="20"/>
        <end position="37"/>
    </location>
</feature>
<name>A0A0C2CXK2_9BACT</name>
<comment type="caution">
    <text evidence="2">The sequence shown here is derived from an EMBL/GenBank/DDBJ whole genome shotgun (WGS) entry which is preliminary data.</text>
</comment>
<evidence type="ECO:0000256" key="1">
    <source>
        <dbReference type="SAM" id="MobiDB-lite"/>
    </source>
</evidence>
<proteinExistence type="predicted"/>
<dbReference type="InterPro" id="IPR053143">
    <property type="entry name" value="Arylsulfate_ST"/>
</dbReference>
<dbReference type="AlphaFoldDB" id="A0A0C2CXK2"/>
<dbReference type="EMBL" id="JMCC02000048">
    <property type="protein sequence ID" value="KIG15706.1"/>
    <property type="molecule type" value="Genomic_DNA"/>
</dbReference>
<reference evidence="2 3" key="1">
    <citation type="submission" date="2014-12" db="EMBL/GenBank/DDBJ databases">
        <title>Genome assembly of Enhygromyxa salina DSM 15201.</title>
        <authorList>
            <person name="Sharma G."/>
            <person name="Subramanian S."/>
        </authorList>
    </citation>
    <scope>NUCLEOTIDE SEQUENCE [LARGE SCALE GENOMIC DNA]</scope>
    <source>
        <strain evidence="2 3">DSM 15201</strain>
    </source>
</reference>